<name>A0A809SEW3_9BACT</name>
<feature type="compositionally biased region" description="Low complexity" evidence="1">
    <location>
        <begin position="38"/>
        <end position="48"/>
    </location>
</feature>
<gene>
    <name evidence="4" type="ORF">NPRO_18690</name>
</gene>
<protein>
    <recommendedName>
        <fullName evidence="6">Transmembrane protein</fullName>
    </recommendedName>
</protein>
<feature type="chain" id="PRO_5035236995" description="Transmembrane protein" evidence="3">
    <location>
        <begin position="21"/>
        <end position="143"/>
    </location>
</feature>
<reference evidence="4" key="1">
    <citation type="journal article" name="DNA Res.">
        <title>The physiological potential of anammox bacteria as revealed by their core genome structure.</title>
        <authorList>
            <person name="Okubo T."/>
            <person name="Toyoda A."/>
            <person name="Fukuhara K."/>
            <person name="Uchiyama I."/>
            <person name="Harigaya Y."/>
            <person name="Kuroiwa M."/>
            <person name="Suzuki T."/>
            <person name="Murakami Y."/>
            <person name="Suwa Y."/>
            <person name="Takami H."/>
        </authorList>
    </citation>
    <scope>NUCLEOTIDE SEQUENCE</scope>
    <source>
        <strain evidence="4">317325-2</strain>
    </source>
</reference>
<sequence length="143" mass="15344">MKIKTLILLVVLSFAALSPAPHIDKGNQKGPIQERSQEQVAQEQAAYQMTQGETAVPPTRTDYTYAPDSRYDGDARSALSAASNQEGDEAANVLRAASKNSSSGASKWIWMLGFGVLGLVGVMGLRAWVVQSTPTPPGLSRRR</sequence>
<evidence type="ECO:0000313" key="5">
    <source>
        <dbReference type="Proteomes" id="UP000662873"/>
    </source>
</evidence>
<organism evidence="4 5">
    <name type="scientific">Candidatus Nitrosymbiomonas proteolyticus</name>
    <dbReference type="NCBI Taxonomy" id="2608984"/>
    <lineage>
        <taxon>Bacteria</taxon>
        <taxon>Bacillati</taxon>
        <taxon>Armatimonadota</taxon>
        <taxon>Armatimonadota incertae sedis</taxon>
        <taxon>Candidatus Nitrosymbiomonas</taxon>
    </lineage>
</organism>
<keyword evidence="3" id="KW-0732">Signal</keyword>
<accession>A0A809SEW3</accession>
<feature type="signal peptide" evidence="3">
    <location>
        <begin position="1"/>
        <end position="20"/>
    </location>
</feature>
<evidence type="ECO:0000313" key="4">
    <source>
        <dbReference type="EMBL" id="BBO24274.1"/>
    </source>
</evidence>
<evidence type="ECO:0008006" key="6">
    <source>
        <dbReference type="Google" id="ProtNLM"/>
    </source>
</evidence>
<keyword evidence="2" id="KW-1133">Transmembrane helix</keyword>
<keyword evidence="2" id="KW-0812">Transmembrane</keyword>
<proteinExistence type="predicted"/>
<dbReference type="AlphaFoldDB" id="A0A809SEW3"/>
<evidence type="ECO:0000256" key="2">
    <source>
        <dbReference type="SAM" id="Phobius"/>
    </source>
</evidence>
<evidence type="ECO:0000256" key="3">
    <source>
        <dbReference type="SAM" id="SignalP"/>
    </source>
</evidence>
<dbReference type="KEGG" id="npy:NPRO_18690"/>
<feature type="region of interest" description="Disordered" evidence="1">
    <location>
        <begin position="23"/>
        <end position="69"/>
    </location>
</feature>
<feature type="transmembrane region" description="Helical" evidence="2">
    <location>
        <begin position="108"/>
        <end position="129"/>
    </location>
</feature>
<evidence type="ECO:0000256" key="1">
    <source>
        <dbReference type="SAM" id="MobiDB-lite"/>
    </source>
</evidence>
<dbReference type="EMBL" id="AP021858">
    <property type="protein sequence ID" value="BBO24274.1"/>
    <property type="molecule type" value="Genomic_DNA"/>
</dbReference>
<keyword evidence="2" id="KW-0472">Membrane</keyword>
<dbReference type="Proteomes" id="UP000662873">
    <property type="component" value="Chromosome"/>
</dbReference>